<dbReference type="Pfam" id="PF00571">
    <property type="entry name" value="CBS"/>
    <property type="match status" value="2"/>
</dbReference>
<accession>A0A0G1ZNC5</accession>
<gene>
    <name evidence="4" type="ORF">UY72_C0037G0001</name>
</gene>
<evidence type="ECO:0000313" key="5">
    <source>
        <dbReference type="Proteomes" id="UP000034846"/>
    </source>
</evidence>
<reference evidence="4 5" key="1">
    <citation type="journal article" date="2015" name="Nature">
        <title>rRNA introns, odd ribosomes, and small enigmatic genomes across a large radiation of phyla.</title>
        <authorList>
            <person name="Brown C.T."/>
            <person name="Hug L.A."/>
            <person name="Thomas B.C."/>
            <person name="Sharon I."/>
            <person name="Castelle C.J."/>
            <person name="Singh A."/>
            <person name="Wilkins M.J."/>
            <person name="Williams K.H."/>
            <person name="Banfield J.F."/>
        </authorList>
    </citation>
    <scope>NUCLEOTIDE SEQUENCE [LARGE SCALE GENOMIC DNA]</scope>
</reference>
<dbReference type="PROSITE" id="PS51371">
    <property type="entry name" value="CBS"/>
    <property type="match status" value="2"/>
</dbReference>
<name>A0A0G1ZNC5_9BACT</name>
<dbReference type="SMART" id="SM00116">
    <property type="entry name" value="CBS"/>
    <property type="match status" value="2"/>
</dbReference>
<dbReference type="AlphaFoldDB" id="A0A0G1ZNC5"/>
<evidence type="ECO:0000256" key="1">
    <source>
        <dbReference type="ARBA" id="ARBA00023122"/>
    </source>
</evidence>
<dbReference type="Gene3D" id="3.10.580.10">
    <property type="entry name" value="CBS-domain"/>
    <property type="match status" value="1"/>
</dbReference>
<organism evidence="4 5">
    <name type="scientific">Candidatus Uhrbacteria bacterium GW2011_GWD2_52_7</name>
    <dbReference type="NCBI Taxonomy" id="1618989"/>
    <lineage>
        <taxon>Bacteria</taxon>
        <taxon>Candidatus Uhriibacteriota</taxon>
    </lineage>
</organism>
<dbReference type="CDD" id="cd04586">
    <property type="entry name" value="CBS_pair_BON_assoc"/>
    <property type="match status" value="1"/>
</dbReference>
<keyword evidence="1 2" id="KW-0129">CBS domain</keyword>
<dbReference type="PANTHER" id="PTHR43080">
    <property type="entry name" value="CBS DOMAIN-CONTAINING PROTEIN CBSX3, MITOCHONDRIAL"/>
    <property type="match status" value="1"/>
</dbReference>
<dbReference type="PANTHER" id="PTHR43080:SF2">
    <property type="entry name" value="CBS DOMAIN-CONTAINING PROTEIN"/>
    <property type="match status" value="1"/>
</dbReference>
<dbReference type="Proteomes" id="UP000034846">
    <property type="component" value="Unassembled WGS sequence"/>
</dbReference>
<sequence>MLVGDVMTRHFVTVAPTCSWREAAALLMREHLSSAFVVDEHERLVGIISEKDLFRGIYPSYKDWTSSPHAFHDFQEMEQEAMRAEGKSVADVMSARVITAELDTPILKVGALMVASGIHHVPVIEQGKVIGTVGRGDIYRAILKQYYQM</sequence>
<dbReference type="InterPro" id="IPR046342">
    <property type="entry name" value="CBS_dom_sf"/>
</dbReference>
<dbReference type="InterPro" id="IPR000644">
    <property type="entry name" value="CBS_dom"/>
</dbReference>
<feature type="domain" description="CBS" evidence="3">
    <location>
        <begin position="7"/>
        <end position="66"/>
    </location>
</feature>
<dbReference type="InterPro" id="IPR051257">
    <property type="entry name" value="Diverse_CBS-Domain"/>
</dbReference>
<dbReference type="EMBL" id="LCRD01000037">
    <property type="protein sequence ID" value="KKW29632.1"/>
    <property type="molecule type" value="Genomic_DNA"/>
</dbReference>
<proteinExistence type="predicted"/>
<feature type="domain" description="CBS" evidence="3">
    <location>
        <begin position="93"/>
        <end position="149"/>
    </location>
</feature>
<evidence type="ECO:0000256" key="2">
    <source>
        <dbReference type="PROSITE-ProRule" id="PRU00703"/>
    </source>
</evidence>
<evidence type="ECO:0000259" key="3">
    <source>
        <dbReference type="PROSITE" id="PS51371"/>
    </source>
</evidence>
<evidence type="ECO:0000313" key="4">
    <source>
        <dbReference type="EMBL" id="KKW29632.1"/>
    </source>
</evidence>
<dbReference type="SUPFAM" id="SSF54631">
    <property type="entry name" value="CBS-domain pair"/>
    <property type="match status" value="1"/>
</dbReference>
<comment type="caution">
    <text evidence="4">The sequence shown here is derived from an EMBL/GenBank/DDBJ whole genome shotgun (WGS) entry which is preliminary data.</text>
</comment>
<protein>
    <submittedName>
        <fullName evidence="4">Signal-transduction protein</fullName>
    </submittedName>
</protein>